<organism evidence="2 3">
    <name type="scientific">Microbacterium maritypicum MF109</name>
    <dbReference type="NCBI Taxonomy" id="1333857"/>
    <lineage>
        <taxon>Bacteria</taxon>
        <taxon>Bacillati</taxon>
        <taxon>Actinomycetota</taxon>
        <taxon>Actinomycetes</taxon>
        <taxon>Micrococcales</taxon>
        <taxon>Microbacteriaceae</taxon>
        <taxon>Microbacterium</taxon>
    </lineage>
</organism>
<feature type="domain" description="N-acetyltransferase" evidence="1">
    <location>
        <begin position="3"/>
        <end position="141"/>
    </location>
</feature>
<dbReference type="PROSITE" id="PS51186">
    <property type="entry name" value="GNAT"/>
    <property type="match status" value="1"/>
</dbReference>
<proteinExistence type="predicted"/>
<dbReference type="EMBL" id="ATAO01000211">
    <property type="protein sequence ID" value="EQM74053.1"/>
    <property type="molecule type" value="Genomic_DNA"/>
</dbReference>
<dbReference type="SUPFAM" id="SSF55729">
    <property type="entry name" value="Acyl-CoA N-acyltransferases (Nat)"/>
    <property type="match status" value="1"/>
</dbReference>
<dbReference type="GO" id="GO:0016747">
    <property type="term" value="F:acyltransferase activity, transferring groups other than amino-acyl groups"/>
    <property type="evidence" value="ECO:0007669"/>
    <property type="project" value="InterPro"/>
</dbReference>
<evidence type="ECO:0000313" key="3">
    <source>
        <dbReference type="Proteomes" id="UP000016033"/>
    </source>
</evidence>
<reference evidence="2 3" key="1">
    <citation type="journal article" date="2013" name="Genome Announc.">
        <title>Whole-genome sequences of five oyster-associated bacteria show potential for crude oil hydrocarbon degradation.</title>
        <authorList>
            <person name="Chauhan A."/>
            <person name="Green S."/>
            <person name="Pathak A."/>
            <person name="Thomas J."/>
            <person name="Venkatramanan R."/>
        </authorList>
    </citation>
    <scope>NUCLEOTIDE SEQUENCE [LARGE SCALE GENOMIC DNA]</scope>
    <source>
        <strain evidence="2 3">MF109</strain>
    </source>
</reference>
<dbReference type="InterPro" id="IPR016181">
    <property type="entry name" value="Acyl_CoA_acyltransferase"/>
</dbReference>
<dbReference type="InterPro" id="IPR000182">
    <property type="entry name" value="GNAT_dom"/>
</dbReference>
<accession>T5KHD1</accession>
<protein>
    <recommendedName>
        <fullName evidence="1">N-acetyltransferase domain-containing protein</fullName>
    </recommendedName>
</protein>
<dbReference type="CDD" id="cd04301">
    <property type="entry name" value="NAT_SF"/>
    <property type="match status" value="1"/>
</dbReference>
<evidence type="ECO:0000259" key="1">
    <source>
        <dbReference type="PROSITE" id="PS51186"/>
    </source>
</evidence>
<comment type="caution">
    <text evidence="2">The sequence shown here is derived from an EMBL/GenBank/DDBJ whole genome shotgun (WGS) entry which is preliminary data.</text>
</comment>
<dbReference type="AlphaFoldDB" id="T5KHD1"/>
<sequence length="151" mass="17045">MSIALRPATADDSEWIAELRAEVLRADLERLGRFDETRVRQRFRDAFEPTQTLIIVVDGTDVGSVAIRAEGESRWLEHFYIATSHQRRGLGDRVLGIVLDDATPYRLNVLQGSPARRLYERHGFVVDTQDDVDVFMTLDRAGRATSGSDGR</sequence>
<dbReference type="Pfam" id="PF13673">
    <property type="entry name" value="Acetyltransf_10"/>
    <property type="match status" value="1"/>
</dbReference>
<dbReference type="Gene3D" id="3.40.630.30">
    <property type="match status" value="1"/>
</dbReference>
<dbReference type="Proteomes" id="UP000016033">
    <property type="component" value="Unassembled WGS sequence"/>
</dbReference>
<evidence type="ECO:0000313" key="2">
    <source>
        <dbReference type="EMBL" id="EQM74053.1"/>
    </source>
</evidence>
<gene>
    <name evidence="2" type="ORF">L687_19285</name>
</gene>
<name>T5KHD1_MICMQ</name>
<dbReference type="PATRIC" id="fig|1333857.3.peg.3089"/>